<feature type="region of interest" description="Disordered" evidence="1">
    <location>
        <begin position="1"/>
        <end position="22"/>
    </location>
</feature>
<dbReference type="AlphaFoldDB" id="A0AAE0XNQ9"/>
<reference evidence="2" key="1">
    <citation type="journal article" date="2023" name="G3 (Bethesda)">
        <title>A reference genome for the long-term kleptoplast-retaining sea slug Elysia crispata morphotype clarki.</title>
        <authorList>
            <person name="Eastman K.E."/>
            <person name="Pendleton A.L."/>
            <person name="Shaikh M.A."/>
            <person name="Suttiyut T."/>
            <person name="Ogas R."/>
            <person name="Tomko P."/>
            <person name="Gavelis G."/>
            <person name="Widhalm J.R."/>
            <person name="Wisecaver J.H."/>
        </authorList>
    </citation>
    <scope>NUCLEOTIDE SEQUENCE</scope>
    <source>
        <strain evidence="2">ECLA1</strain>
    </source>
</reference>
<proteinExistence type="predicted"/>
<name>A0AAE0XNQ9_9GAST</name>
<organism evidence="2 3">
    <name type="scientific">Elysia crispata</name>
    <name type="common">lettuce slug</name>
    <dbReference type="NCBI Taxonomy" id="231223"/>
    <lineage>
        <taxon>Eukaryota</taxon>
        <taxon>Metazoa</taxon>
        <taxon>Spiralia</taxon>
        <taxon>Lophotrochozoa</taxon>
        <taxon>Mollusca</taxon>
        <taxon>Gastropoda</taxon>
        <taxon>Heterobranchia</taxon>
        <taxon>Euthyneura</taxon>
        <taxon>Panpulmonata</taxon>
        <taxon>Sacoglossa</taxon>
        <taxon>Placobranchoidea</taxon>
        <taxon>Plakobranchidae</taxon>
        <taxon>Elysia</taxon>
    </lineage>
</organism>
<gene>
    <name evidence="2" type="ORF">RRG08_033522</name>
</gene>
<keyword evidence="3" id="KW-1185">Reference proteome</keyword>
<evidence type="ECO:0000313" key="3">
    <source>
        <dbReference type="Proteomes" id="UP001283361"/>
    </source>
</evidence>
<evidence type="ECO:0000256" key="1">
    <source>
        <dbReference type="SAM" id="MobiDB-lite"/>
    </source>
</evidence>
<sequence length="148" mass="16319">MRQRKGKNKTGEEDVGYGPGSKMGDGIVSNVRLYTAHQDRRDRVIIMLSGEKLRPSCSRGSSKGYEPQGLGRQEISSPLWDMQITRMELSQISKTQITACGKENARGSLIMGSNSGRGNSSALTFSQIDTHVMLSLLLQSKVIGMLWR</sequence>
<dbReference type="Proteomes" id="UP001283361">
    <property type="component" value="Unassembled WGS sequence"/>
</dbReference>
<dbReference type="EMBL" id="JAWDGP010007919">
    <property type="protein sequence ID" value="KAK3700244.1"/>
    <property type="molecule type" value="Genomic_DNA"/>
</dbReference>
<comment type="caution">
    <text evidence="2">The sequence shown here is derived from an EMBL/GenBank/DDBJ whole genome shotgun (WGS) entry which is preliminary data.</text>
</comment>
<accession>A0AAE0XNQ9</accession>
<evidence type="ECO:0000313" key="2">
    <source>
        <dbReference type="EMBL" id="KAK3700244.1"/>
    </source>
</evidence>
<protein>
    <submittedName>
        <fullName evidence="2">Uncharacterized protein</fullName>
    </submittedName>
</protein>